<sequence>MNCCGRKRKSRNINADYCNIAFKPAGIRRKLLETVIIYEDEMESIKLADYESMYHQDCANKMNISRSTFSRLIESARKKIADALLNQKAISVESRIEG</sequence>
<dbReference type="AlphaFoldDB" id="A0A347TH07"/>
<keyword evidence="3" id="KW-0238">DNA-binding</keyword>
<dbReference type="Proteomes" id="UP000264693">
    <property type="component" value="Chromosome"/>
</dbReference>
<dbReference type="InterPro" id="IPR013324">
    <property type="entry name" value="RNA_pol_sigma_r3/r4-like"/>
</dbReference>
<evidence type="ECO:0000313" key="4">
    <source>
        <dbReference type="EMBL" id="PHO14991.1"/>
    </source>
</evidence>
<keyword evidence="5" id="KW-1185">Reference proteome</keyword>
<dbReference type="GO" id="GO:0003677">
    <property type="term" value="F:DNA binding"/>
    <property type="evidence" value="ECO:0007669"/>
    <property type="project" value="UniProtKB-KW"/>
</dbReference>
<dbReference type="Proteomes" id="UP000224740">
    <property type="component" value="Unassembled WGS sequence"/>
</dbReference>
<dbReference type="SUPFAM" id="SSF88659">
    <property type="entry name" value="Sigma3 and sigma4 domains of RNA polymerase sigma factors"/>
    <property type="match status" value="1"/>
</dbReference>
<dbReference type="Pfam" id="PF02001">
    <property type="entry name" value="DUF134"/>
    <property type="match status" value="1"/>
</dbReference>
<dbReference type="HAMAP" id="MF_00674">
    <property type="entry name" value="UPF0251"/>
    <property type="match status" value="1"/>
</dbReference>
<reference evidence="4" key="2">
    <citation type="submission" date="2017-09" db="EMBL/GenBank/DDBJ databases">
        <authorList>
            <person name="Perez-Cataluna A."/>
            <person name="Figueras M.J."/>
            <person name="Salas-Masso N."/>
        </authorList>
    </citation>
    <scope>NUCLEOTIDE SEQUENCE</scope>
    <source>
        <strain evidence="4">CECT 7727</strain>
    </source>
</reference>
<dbReference type="EMBL" id="NXAO01000041">
    <property type="protein sequence ID" value="PHO14991.1"/>
    <property type="molecule type" value="Genomic_DNA"/>
</dbReference>
<proteinExistence type="inferred from homology"/>
<evidence type="ECO:0000313" key="6">
    <source>
        <dbReference type="Proteomes" id="UP000264693"/>
    </source>
</evidence>
<evidence type="ECO:0000313" key="5">
    <source>
        <dbReference type="Proteomes" id="UP000224740"/>
    </source>
</evidence>
<dbReference type="RefSeq" id="WP_099311405.1">
    <property type="nucleotide sequence ID" value="NZ_CP032101.1"/>
</dbReference>
<dbReference type="KEGG" id="amar:AMRN_0085"/>
<gene>
    <name evidence="3" type="ORF">AMRN_0085</name>
    <name evidence="4" type="ORF">CPH92_09055</name>
</gene>
<protein>
    <recommendedName>
        <fullName evidence="2">UPF0251 protein AMRN_0085</fullName>
    </recommendedName>
</protein>
<dbReference type="PANTHER" id="PTHR37478">
    <property type="match status" value="1"/>
</dbReference>
<evidence type="ECO:0000256" key="1">
    <source>
        <dbReference type="ARBA" id="ARBA00009350"/>
    </source>
</evidence>
<evidence type="ECO:0000256" key="2">
    <source>
        <dbReference type="HAMAP-Rule" id="MF_00674"/>
    </source>
</evidence>
<reference evidence="3 6" key="3">
    <citation type="submission" date="2018-08" db="EMBL/GenBank/DDBJ databases">
        <title>Complete genome of the Arcobacter marinus type strain JCM 15502.</title>
        <authorList>
            <person name="Miller W.G."/>
            <person name="Yee E."/>
            <person name="Huynh S."/>
            <person name="Parker C.T."/>
        </authorList>
    </citation>
    <scope>NUCLEOTIDE SEQUENCE [LARGE SCALE GENOMIC DNA]</scope>
    <source>
        <strain evidence="3 6">JCM 15502</strain>
    </source>
</reference>
<evidence type="ECO:0000313" key="3">
    <source>
        <dbReference type="EMBL" id="AXX85885.1"/>
    </source>
</evidence>
<organism evidence="3 6">
    <name type="scientific">Malaciobacter marinus</name>
    <dbReference type="NCBI Taxonomy" id="505249"/>
    <lineage>
        <taxon>Bacteria</taxon>
        <taxon>Pseudomonadati</taxon>
        <taxon>Campylobacterota</taxon>
        <taxon>Epsilonproteobacteria</taxon>
        <taxon>Campylobacterales</taxon>
        <taxon>Arcobacteraceae</taxon>
        <taxon>Malaciobacter</taxon>
    </lineage>
</organism>
<comment type="similarity">
    <text evidence="1 2">Belongs to the UPF0251 family.</text>
</comment>
<reference evidence="5" key="1">
    <citation type="submission" date="2017-09" db="EMBL/GenBank/DDBJ databases">
        <title>Arcobacter canalis sp. nov., a new species isolated from a water canal contaminated with urban sewage.</title>
        <authorList>
            <person name="Perez-Cataluna A."/>
            <person name="Salas-Masso N."/>
            <person name="Figueras M.J."/>
        </authorList>
    </citation>
    <scope>NUCLEOTIDE SEQUENCE [LARGE SCALE GENOMIC DNA]</scope>
    <source>
        <strain evidence="5">CECT 7727</strain>
    </source>
</reference>
<dbReference type="InterPro" id="IPR002852">
    <property type="entry name" value="UPF0251"/>
</dbReference>
<dbReference type="PANTHER" id="PTHR37478:SF2">
    <property type="entry name" value="UPF0251 PROTEIN TK0562"/>
    <property type="match status" value="1"/>
</dbReference>
<name>A0A347TH07_9BACT</name>
<dbReference type="EMBL" id="CP032101">
    <property type="protein sequence ID" value="AXX85885.1"/>
    <property type="molecule type" value="Genomic_DNA"/>
</dbReference>
<accession>A0A347TH07</accession>